<dbReference type="GO" id="GO:0052621">
    <property type="term" value="F:diguanylate cyclase activity"/>
    <property type="evidence" value="ECO:0007669"/>
    <property type="project" value="UniProtKB-EC"/>
</dbReference>
<dbReference type="InterPro" id="IPR029787">
    <property type="entry name" value="Nucleotide_cyclase"/>
</dbReference>
<dbReference type="Gene3D" id="3.30.450.20">
    <property type="entry name" value="PAS domain"/>
    <property type="match status" value="1"/>
</dbReference>
<protein>
    <recommendedName>
        <fullName evidence="2">diguanylate cyclase</fullName>
        <ecNumber evidence="2">2.7.7.65</ecNumber>
    </recommendedName>
</protein>
<dbReference type="SMART" id="SM00267">
    <property type="entry name" value="GGDEF"/>
    <property type="match status" value="1"/>
</dbReference>
<dbReference type="PANTHER" id="PTHR45138">
    <property type="entry name" value="REGULATORY COMPONENTS OF SENSORY TRANSDUCTION SYSTEM"/>
    <property type="match status" value="1"/>
</dbReference>
<evidence type="ECO:0000313" key="6">
    <source>
        <dbReference type="Proteomes" id="UP000235015"/>
    </source>
</evidence>
<gene>
    <name evidence="5" type="ORF">C0630_16230</name>
</gene>
<comment type="caution">
    <text evidence="5">The sequence shown here is derived from an EMBL/GenBank/DDBJ whole genome shotgun (WGS) entry which is preliminary data.</text>
</comment>
<comment type="catalytic activity">
    <reaction evidence="3">
        <text>2 GTP = 3',3'-c-di-GMP + 2 diphosphate</text>
        <dbReference type="Rhea" id="RHEA:24898"/>
        <dbReference type="ChEBI" id="CHEBI:33019"/>
        <dbReference type="ChEBI" id="CHEBI:37565"/>
        <dbReference type="ChEBI" id="CHEBI:58805"/>
        <dbReference type="EC" id="2.7.7.65"/>
    </reaction>
</comment>
<dbReference type="GO" id="GO:0043709">
    <property type="term" value="P:cell adhesion involved in single-species biofilm formation"/>
    <property type="evidence" value="ECO:0007669"/>
    <property type="project" value="TreeGrafter"/>
</dbReference>
<dbReference type="Proteomes" id="UP000235015">
    <property type="component" value="Unassembled WGS sequence"/>
</dbReference>
<dbReference type="STRING" id="1111735.GCA_000428045_02483"/>
<evidence type="ECO:0000256" key="3">
    <source>
        <dbReference type="ARBA" id="ARBA00034247"/>
    </source>
</evidence>
<dbReference type="GO" id="GO:1902201">
    <property type="term" value="P:negative regulation of bacterial-type flagellum-dependent cell motility"/>
    <property type="evidence" value="ECO:0007669"/>
    <property type="project" value="TreeGrafter"/>
</dbReference>
<dbReference type="NCBIfam" id="TIGR00254">
    <property type="entry name" value="GGDEF"/>
    <property type="match status" value="1"/>
</dbReference>
<sequence>MSALDDDISEMHLLLGIIHNVDVGLVVLDRNYRIKIWNHFMWNHSGINPVTLTDKNLFEEFPELPAQWLQKKLDTVFLLNNRAFSSWQQRPYIIRFNSYNPITGRSETMYQNMTIFPLTGISGEVEHVCLMLYDATDAALDEAALQSANEELDRLGRTDGLTGLLNRRAWENHLQTEFKRFPRSKQASTLVMFDIDHFKKVNDTYGHQAGDEVIRITSALLQETKREMDIAGRYGGEEFCVILLDTDSQGGIVFAERLRKAVEATRVTYEGQEIRFCISLGVAEVNKELNHHTAWLERADKALYQSKEDGRNRTTLHTPG</sequence>
<name>A0A2N6CT94_9GAMM</name>
<proteinExistence type="predicted"/>
<dbReference type="InterPro" id="IPR050469">
    <property type="entry name" value="Diguanylate_Cyclase"/>
</dbReference>
<dbReference type="Pfam" id="PF00990">
    <property type="entry name" value="GGDEF"/>
    <property type="match status" value="1"/>
</dbReference>
<evidence type="ECO:0000256" key="1">
    <source>
        <dbReference type="ARBA" id="ARBA00001946"/>
    </source>
</evidence>
<dbReference type="GO" id="GO:0005886">
    <property type="term" value="C:plasma membrane"/>
    <property type="evidence" value="ECO:0007669"/>
    <property type="project" value="TreeGrafter"/>
</dbReference>
<comment type="cofactor">
    <cofactor evidence="1">
        <name>Mg(2+)</name>
        <dbReference type="ChEBI" id="CHEBI:18420"/>
    </cofactor>
</comment>
<dbReference type="CDD" id="cd01949">
    <property type="entry name" value="GGDEF"/>
    <property type="match status" value="1"/>
</dbReference>
<dbReference type="SUPFAM" id="SSF55785">
    <property type="entry name" value="PYP-like sensor domain (PAS domain)"/>
    <property type="match status" value="1"/>
</dbReference>
<dbReference type="EMBL" id="PKUN01000025">
    <property type="protein sequence ID" value="PLX60343.1"/>
    <property type="molecule type" value="Genomic_DNA"/>
</dbReference>
<dbReference type="InterPro" id="IPR035965">
    <property type="entry name" value="PAS-like_dom_sf"/>
</dbReference>
<evidence type="ECO:0000259" key="4">
    <source>
        <dbReference type="PROSITE" id="PS50887"/>
    </source>
</evidence>
<dbReference type="InterPro" id="IPR000160">
    <property type="entry name" value="GGDEF_dom"/>
</dbReference>
<dbReference type="RefSeq" id="WP_273440585.1">
    <property type="nucleotide sequence ID" value="NZ_PKUN01000025.1"/>
</dbReference>
<feature type="domain" description="GGDEF" evidence="4">
    <location>
        <begin position="186"/>
        <end position="319"/>
    </location>
</feature>
<organism evidence="5 6">
    <name type="scientific">Sedimenticola selenatireducens</name>
    <dbReference type="NCBI Taxonomy" id="191960"/>
    <lineage>
        <taxon>Bacteria</taxon>
        <taxon>Pseudomonadati</taxon>
        <taxon>Pseudomonadota</taxon>
        <taxon>Gammaproteobacteria</taxon>
        <taxon>Chromatiales</taxon>
        <taxon>Sedimenticolaceae</taxon>
        <taxon>Sedimenticola</taxon>
    </lineage>
</organism>
<dbReference type="Gene3D" id="3.30.70.270">
    <property type="match status" value="1"/>
</dbReference>
<dbReference type="PANTHER" id="PTHR45138:SF9">
    <property type="entry name" value="DIGUANYLATE CYCLASE DGCM-RELATED"/>
    <property type="match status" value="1"/>
</dbReference>
<reference evidence="5 6" key="1">
    <citation type="submission" date="2017-11" db="EMBL/GenBank/DDBJ databases">
        <title>Genome-resolved metagenomics identifies genetic mobility, metabolic interactions, and unexpected diversity in perchlorate-reducing communities.</title>
        <authorList>
            <person name="Barnum T.P."/>
            <person name="Figueroa I.A."/>
            <person name="Carlstrom C.I."/>
            <person name="Lucas L.N."/>
            <person name="Engelbrektson A.L."/>
            <person name="Coates J.D."/>
        </authorList>
    </citation>
    <scope>NUCLEOTIDE SEQUENCE [LARGE SCALE GENOMIC DNA]</scope>
    <source>
        <strain evidence="5">BM301</strain>
    </source>
</reference>
<dbReference type="SUPFAM" id="SSF55073">
    <property type="entry name" value="Nucleotide cyclase"/>
    <property type="match status" value="1"/>
</dbReference>
<dbReference type="PROSITE" id="PS50887">
    <property type="entry name" value="GGDEF"/>
    <property type="match status" value="1"/>
</dbReference>
<evidence type="ECO:0000256" key="2">
    <source>
        <dbReference type="ARBA" id="ARBA00012528"/>
    </source>
</evidence>
<dbReference type="InterPro" id="IPR043128">
    <property type="entry name" value="Rev_trsase/Diguanyl_cyclase"/>
</dbReference>
<dbReference type="FunFam" id="3.30.70.270:FF:000001">
    <property type="entry name" value="Diguanylate cyclase domain protein"/>
    <property type="match status" value="1"/>
</dbReference>
<evidence type="ECO:0000313" key="5">
    <source>
        <dbReference type="EMBL" id="PLX60343.1"/>
    </source>
</evidence>
<accession>A0A2N6CT94</accession>
<dbReference type="EC" id="2.7.7.65" evidence="2"/>
<dbReference type="AlphaFoldDB" id="A0A2N6CT94"/>